<feature type="domain" description="Xylanolytic transcriptional activator regulatory" evidence="4">
    <location>
        <begin position="164"/>
        <end position="323"/>
    </location>
</feature>
<accession>A0ABR3V4V3</accession>
<dbReference type="InterPro" id="IPR050613">
    <property type="entry name" value="Sec_Metabolite_Reg"/>
</dbReference>
<gene>
    <name evidence="5" type="ORF">VTK73DRAFT_4928</name>
</gene>
<dbReference type="Proteomes" id="UP001586593">
    <property type="component" value="Unassembled WGS sequence"/>
</dbReference>
<feature type="compositionally biased region" description="Basic residues" evidence="3">
    <location>
        <begin position="81"/>
        <end position="90"/>
    </location>
</feature>
<dbReference type="Pfam" id="PF04082">
    <property type="entry name" value="Fungal_trans"/>
    <property type="match status" value="1"/>
</dbReference>
<organism evidence="5 6">
    <name type="scientific">Phialemonium thermophilum</name>
    <dbReference type="NCBI Taxonomy" id="223376"/>
    <lineage>
        <taxon>Eukaryota</taxon>
        <taxon>Fungi</taxon>
        <taxon>Dikarya</taxon>
        <taxon>Ascomycota</taxon>
        <taxon>Pezizomycotina</taxon>
        <taxon>Sordariomycetes</taxon>
        <taxon>Sordariomycetidae</taxon>
        <taxon>Cephalothecales</taxon>
        <taxon>Cephalothecaceae</taxon>
        <taxon>Phialemonium</taxon>
    </lineage>
</organism>
<evidence type="ECO:0000256" key="2">
    <source>
        <dbReference type="ARBA" id="ARBA00023242"/>
    </source>
</evidence>
<feature type="compositionally biased region" description="Low complexity" evidence="3">
    <location>
        <begin position="93"/>
        <end position="108"/>
    </location>
</feature>
<evidence type="ECO:0000256" key="1">
    <source>
        <dbReference type="ARBA" id="ARBA00004123"/>
    </source>
</evidence>
<evidence type="ECO:0000256" key="3">
    <source>
        <dbReference type="SAM" id="MobiDB-lite"/>
    </source>
</evidence>
<evidence type="ECO:0000259" key="4">
    <source>
        <dbReference type="Pfam" id="PF04082"/>
    </source>
</evidence>
<comment type="subcellular location">
    <subcellularLocation>
        <location evidence="1">Nucleus</location>
    </subcellularLocation>
</comment>
<keyword evidence="6" id="KW-1185">Reference proteome</keyword>
<evidence type="ECO:0000313" key="5">
    <source>
        <dbReference type="EMBL" id="KAL1836784.1"/>
    </source>
</evidence>
<evidence type="ECO:0000313" key="6">
    <source>
        <dbReference type="Proteomes" id="UP001586593"/>
    </source>
</evidence>
<protein>
    <recommendedName>
        <fullName evidence="4">Xylanolytic transcriptional activator regulatory domain-containing protein</fullName>
    </recommendedName>
</protein>
<dbReference type="PANTHER" id="PTHR31001">
    <property type="entry name" value="UNCHARACTERIZED TRANSCRIPTIONAL REGULATORY PROTEIN"/>
    <property type="match status" value="1"/>
</dbReference>
<proteinExistence type="predicted"/>
<dbReference type="InterPro" id="IPR007219">
    <property type="entry name" value="XnlR_reg_dom"/>
</dbReference>
<comment type="caution">
    <text evidence="5">The sequence shown here is derived from an EMBL/GenBank/DDBJ whole genome shotgun (WGS) entry which is preliminary data.</text>
</comment>
<reference evidence="5 6" key="1">
    <citation type="journal article" date="2024" name="Commun. Biol.">
        <title>Comparative genomic analysis of thermophilic fungi reveals convergent evolutionary adaptations and gene losses.</title>
        <authorList>
            <person name="Steindorff A.S."/>
            <person name="Aguilar-Pontes M.V."/>
            <person name="Robinson A.J."/>
            <person name="Andreopoulos B."/>
            <person name="LaButti K."/>
            <person name="Kuo A."/>
            <person name="Mondo S."/>
            <person name="Riley R."/>
            <person name="Otillar R."/>
            <person name="Haridas S."/>
            <person name="Lipzen A."/>
            <person name="Grimwood J."/>
            <person name="Schmutz J."/>
            <person name="Clum A."/>
            <person name="Reid I.D."/>
            <person name="Moisan M.C."/>
            <person name="Butler G."/>
            <person name="Nguyen T.T.M."/>
            <person name="Dewar K."/>
            <person name="Conant G."/>
            <person name="Drula E."/>
            <person name="Henrissat B."/>
            <person name="Hansel C."/>
            <person name="Singer S."/>
            <person name="Hutchinson M.I."/>
            <person name="de Vries R.P."/>
            <person name="Natvig D.O."/>
            <person name="Powell A.J."/>
            <person name="Tsang A."/>
            <person name="Grigoriev I.V."/>
        </authorList>
    </citation>
    <scope>NUCLEOTIDE SEQUENCE [LARGE SCALE GENOMIC DNA]</scope>
    <source>
        <strain evidence="5 6">ATCC 24622</strain>
    </source>
</reference>
<dbReference type="CDD" id="cd12148">
    <property type="entry name" value="fungal_TF_MHR"/>
    <property type="match status" value="1"/>
</dbReference>
<feature type="region of interest" description="Disordered" evidence="3">
    <location>
        <begin position="1"/>
        <end position="21"/>
    </location>
</feature>
<feature type="region of interest" description="Disordered" evidence="3">
    <location>
        <begin position="74"/>
        <end position="108"/>
    </location>
</feature>
<sequence length="324" mass="34785">MNPAPSGIMRSEGPGGILSSGRAAALRPNLSCQTGPAPASPSSSSLASSARVAASMSPGSAAWDGKFRLGTGLPSLGVDGRHHHHHHHQRPMSSGGSTAGGAALSPALAHPPPAGHVSSLLPAATGSPVAISADLSLLDDPQAFWRRCLLGVLPTRRQSDLLVDYFFEQFNWFYQAVHAPSFRAQYERFWSLSAADVDLTWLALLFVMLCLSSLYAPAQFAEAAGLDAGELSLLSKRYYAASRQALLAGGYDSKPTLTQIQVFVNTQLYWYGMKNIEALNSHLAMAVRNAQAMGLDKESPPSITDCLEREMRHRLWWDLVSSDT</sequence>
<keyword evidence="2" id="KW-0539">Nucleus</keyword>
<name>A0ABR3V4V3_9PEZI</name>
<dbReference type="EMBL" id="JAZHXJ010002772">
    <property type="protein sequence ID" value="KAL1836784.1"/>
    <property type="molecule type" value="Genomic_DNA"/>
</dbReference>